<evidence type="ECO:0000313" key="1">
    <source>
        <dbReference type="EMBL" id="CAG9831203.1"/>
    </source>
</evidence>
<protein>
    <submittedName>
        <fullName evidence="1">Uncharacterized protein</fullName>
    </submittedName>
</protein>
<proteinExistence type="predicted"/>
<name>A0A9N9XAC4_DIABA</name>
<dbReference type="EMBL" id="OU898278">
    <property type="protein sequence ID" value="CAG9831203.1"/>
    <property type="molecule type" value="Genomic_DNA"/>
</dbReference>
<sequence length="114" mass="13251">MAKCALLDPRFKAMVFTSQTNLTVARERLESEVAKLISIDQALKLAHNDIDMEESHSKVKQEENLIWEDFDKFVQTPKQVDSKVNAILEVKSYLNGNLIFRKENPLDWWKSRVS</sequence>
<dbReference type="Proteomes" id="UP001153709">
    <property type="component" value="Chromosome 3"/>
</dbReference>
<dbReference type="AlphaFoldDB" id="A0A9N9XAC4"/>
<gene>
    <name evidence="1" type="ORF">DIABBA_LOCUS4818</name>
</gene>
<organism evidence="1 2">
    <name type="scientific">Diabrotica balteata</name>
    <name type="common">Banded cucumber beetle</name>
    <dbReference type="NCBI Taxonomy" id="107213"/>
    <lineage>
        <taxon>Eukaryota</taxon>
        <taxon>Metazoa</taxon>
        <taxon>Ecdysozoa</taxon>
        <taxon>Arthropoda</taxon>
        <taxon>Hexapoda</taxon>
        <taxon>Insecta</taxon>
        <taxon>Pterygota</taxon>
        <taxon>Neoptera</taxon>
        <taxon>Endopterygota</taxon>
        <taxon>Coleoptera</taxon>
        <taxon>Polyphaga</taxon>
        <taxon>Cucujiformia</taxon>
        <taxon>Chrysomeloidea</taxon>
        <taxon>Chrysomelidae</taxon>
        <taxon>Galerucinae</taxon>
        <taxon>Diabroticina</taxon>
        <taxon>Diabroticites</taxon>
        <taxon>Diabrotica</taxon>
    </lineage>
</organism>
<reference evidence="1" key="1">
    <citation type="submission" date="2022-01" db="EMBL/GenBank/DDBJ databases">
        <authorList>
            <person name="King R."/>
        </authorList>
    </citation>
    <scope>NUCLEOTIDE SEQUENCE</scope>
</reference>
<keyword evidence="2" id="KW-1185">Reference proteome</keyword>
<dbReference type="OrthoDB" id="3062869at2759"/>
<accession>A0A9N9XAC4</accession>
<evidence type="ECO:0000313" key="2">
    <source>
        <dbReference type="Proteomes" id="UP001153709"/>
    </source>
</evidence>